<dbReference type="Proteomes" id="UP000241167">
    <property type="component" value="Unassembled WGS sequence"/>
</dbReference>
<accession>A0A2P7QE83</accession>
<keyword evidence="2" id="KW-1185">Reference proteome</keyword>
<comment type="caution">
    <text evidence="1">The sequence shown here is derived from an EMBL/GenBank/DDBJ whole genome shotgun (WGS) entry which is preliminary data.</text>
</comment>
<proteinExistence type="predicted"/>
<evidence type="ECO:0000313" key="1">
    <source>
        <dbReference type="EMBL" id="PSJ36279.1"/>
    </source>
</evidence>
<protein>
    <submittedName>
        <fullName evidence="1">Uncharacterized protein</fullName>
    </submittedName>
</protein>
<dbReference type="AlphaFoldDB" id="A0A2P7QE83"/>
<reference evidence="1 2" key="1">
    <citation type="submission" date="2018-03" db="EMBL/GenBank/DDBJ databases">
        <title>The draft genome of Sphingosinicella sp. GL-C-18.</title>
        <authorList>
            <person name="Liu L."/>
            <person name="Li L."/>
            <person name="Liang L."/>
            <person name="Zhang X."/>
            <person name="Wang T."/>
        </authorList>
    </citation>
    <scope>NUCLEOTIDE SEQUENCE [LARGE SCALE GENOMIC DNA]</scope>
    <source>
        <strain evidence="1 2">GL-C-18</strain>
    </source>
</reference>
<organism evidence="1 2">
    <name type="scientific">Allosphingosinicella deserti</name>
    <dbReference type="NCBI Taxonomy" id="2116704"/>
    <lineage>
        <taxon>Bacteria</taxon>
        <taxon>Pseudomonadati</taxon>
        <taxon>Pseudomonadota</taxon>
        <taxon>Alphaproteobacteria</taxon>
        <taxon>Sphingomonadales</taxon>
        <taxon>Sphingomonadaceae</taxon>
        <taxon>Allosphingosinicella</taxon>
    </lineage>
</organism>
<evidence type="ECO:0000313" key="2">
    <source>
        <dbReference type="Proteomes" id="UP000241167"/>
    </source>
</evidence>
<sequence length="218" mass="23278">MIFAIGTRCYPEDPDRLFAHQIGDGFYIASDFHEASLDRCAAIAVALMRGMTAAGCVARAAIAEGDLADYSGCRPPEVQKQAVRDGDDDVISLGEGIMTLQAVMGQGIINAVTLDKLTDTKGAILTIAAAKKARLSPAFRTAPLEANSEVLAIDWVHSSAPLIDRVASQSGLGTIDPAVLEDRLRTYVATHRLKSSWSTPTFRYAGLREKAASEPEIS</sequence>
<name>A0A2P7QE83_9SPHN</name>
<gene>
    <name evidence="1" type="ORF">C7I55_26660</name>
</gene>
<dbReference type="EMBL" id="PXYI01000015">
    <property type="protein sequence ID" value="PSJ36279.1"/>
    <property type="molecule type" value="Genomic_DNA"/>
</dbReference>